<evidence type="ECO:0008006" key="10">
    <source>
        <dbReference type="Google" id="ProtNLM"/>
    </source>
</evidence>
<dbReference type="InterPro" id="IPR001128">
    <property type="entry name" value="Cyt_P450"/>
</dbReference>
<accession>A0A8J3VMZ9</accession>
<keyword evidence="9" id="KW-1185">Reference proteome</keyword>
<evidence type="ECO:0000313" key="8">
    <source>
        <dbReference type="EMBL" id="GIH11891.1"/>
    </source>
</evidence>
<evidence type="ECO:0000256" key="6">
    <source>
        <dbReference type="ARBA" id="ARBA00023033"/>
    </source>
</evidence>
<keyword evidence="3" id="KW-0479">Metal-binding</keyword>
<keyword evidence="6" id="KW-0503">Monooxygenase</keyword>
<dbReference type="GO" id="GO:0020037">
    <property type="term" value="F:heme binding"/>
    <property type="evidence" value="ECO:0007669"/>
    <property type="project" value="InterPro"/>
</dbReference>
<comment type="similarity">
    <text evidence="1">Belongs to the cytochrome P450 family.</text>
</comment>
<dbReference type="Pfam" id="PF00067">
    <property type="entry name" value="p450"/>
    <property type="match status" value="1"/>
</dbReference>
<dbReference type="AlphaFoldDB" id="A0A8J3VMZ9"/>
<dbReference type="FunFam" id="1.10.630.10:FF:000018">
    <property type="entry name" value="Cytochrome P450 monooxygenase"/>
    <property type="match status" value="1"/>
</dbReference>
<evidence type="ECO:0000313" key="9">
    <source>
        <dbReference type="Proteomes" id="UP000642748"/>
    </source>
</evidence>
<protein>
    <recommendedName>
        <fullName evidence="10">Cytochrome P450</fullName>
    </recommendedName>
</protein>
<dbReference type="Gene3D" id="1.10.630.10">
    <property type="entry name" value="Cytochrome P450"/>
    <property type="match status" value="1"/>
</dbReference>
<organism evidence="8 9">
    <name type="scientific">Rugosimonospora africana</name>
    <dbReference type="NCBI Taxonomy" id="556532"/>
    <lineage>
        <taxon>Bacteria</taxon>
        <taxon>Bacillati</taxon>
        <taxon>Actinomycetota</taxon>
        <taxon>Actinomycetes</taxon>
        <taxon>Micromonosporales</taxon>
        <taxon>Micromonosporaceae</taxon>
        <taxon>Rugosimonospora</taxon>
    </lineage>
</organism>
<feature type="region of interest" description="Disordered" evidence="7">
    <location>
        <begin position="373"/>
        <end position="397"/>
    </location>
</feature>
<gene>
    <name evidence="8" type="ORF">Raf01_00630</name>
</gene>
<comment type="caution">
    <text evidence="8">The sequence shown here is derived from an EMBL/GenBank/DDBJ whole genome shotgun (WGS) entry which is preliminary data.</text>
</comment>
<dbReference type="PRINTS" id="PR00359">
    <property type="entry name" value="BP450"/>
</dbReference>
<name>A0A8J3VMZ9_9ACTN</name>
<dbReference type="GO" id="GO:0017000">
    <property type="term" value="P:antibiotic biosynthetic process"/>
    <property type="evidence" value="ECO:0007669"/>
    <property type="project" value="UniProtKB-ARBA"/>
</dbReference>
<evidence type="ECO:0000256" key="3">
    <source>
        <dbReference type="ARBA" id="ARBA00022723"/>
    </source>
</evidence>
<dbReference type="GO" id="GO:0004497">
    <property type="term" value="F:monooxygenase activity"/>
    <property type="evidence" value="ECO:0007669"/>
    <property type="project" value="UniProtKB-KW"/>
</dbReference>
<keyword evidence="2" id="KW-0349">Heme</keyword>
<evidence type="ECO:0000256" key="4">
    <source>
        <dbReference type="ARBA" id="ARBA00023002"/>
    </source>
</evidence>
<keyword evidence="4" id="KW-0560">Oxidoreductase</keyword>
<dbReference type="GO" id="GO:0016705">
    <property type="term" value="F:oxidoreductase activity, acting on paired donors, with incorporation or reduction of molecular oxygen"/>
    <property type="evidence" value="ECO:0007669"/>
    <property type="project" value="InterPro"/>
</dbReference>
<sequence>MNDIAPETLDFASDNRYSRFHQRGTPVSWWDYHNGRWMVSGYDEVTAAARDTETFSSRHDMPNGTSPYAGVMVPPTPIRAVPIEMDPPGYIDYRRMLQSRFSPTVVRVMRSRVLEFVTWCLDRRIESGQIDLFHDLTKLVPAMVTMQLIGLPVEHSEIIADAVHNRSEERFNLNAAWSLLMKLTTEAIAKRKKERADDLISYLLDAEVDGHRFADHEIMEICFTMVIGGMATTARLALGGLSFFAVHPDERDRVKDDPDLMASAIEEFLRYYSPVPFLSRTAVTDTCLGGQDIKAGDRVVLGYAAANRDPKVFERPDDILIDRSPNRHLALGHGVHFCLGANLGRMEATVMIEQVLARMPDYQLVRDASPVAEADHGSAGKGSASGGSSGISANGNGGSGIKDWTIEEAMRAAAAGCPVMHTAVEERATDGGPTTAGAAQGNLPWEERTQRGLQVRFTPGERSGQQFDFDLPERYR</sequence>
<evidence type="ECO:0000256" key="1">
    <source>
        <dbReference type="ARBA" id="ARBA00010617"/>
    </source>
</evidence>
<keyword evidence="5" id="KW-0408">Iron</keyword>
<evidence type="ECO:0000256" key="7">
    <source>
        <dbReference type="SAM" id="MobiDB-lite"/>
    </source>
</evidence>
<dbReference type="SUPFAM" id="SSF48264">
    <property type="entry name" value="Cytochrome P450"/>
    <property type="match status" value="1"/>
</dbReference>
<evidence type="ECO:0000256" key="5">
    <source>
        <dbReference type="ARBA" id="ARBA00023004"/>
    </source>
</evidence>
<dbReference type="PANTHER" id="PTHR46696">
    <property type="entry name" value="P450, PUTATIVE (EUROFUNG)-RELATED"/>
    <property type="match status" value="1"/>
</dbReference>
<feature type="compositionally biased region" description="Gly residues" evidence="7">
    <location>
        <begin position="379"/>
        <end position="397"/>
    </location>
</feature>
<reference evidence="8" key="1">
    <citation type="submission" date="2021-01" db="EMBL/GenBank/DDBJ databases">
        <title>Whole genome shotgun sequence of Rugosimonospora africana NBRC 104875.</title>
        <authorList>
            <person name="Komaki H."/>
            <person name="Tamura T."/>
        </authorList>
    </citation>
    <scope>NUCLEOTIDE SEQUENCE</scope>
    <source>
        <strain evidence="8">NBRC 104875</strain>
    </source>
</reference>
<proteinExistence type="inferred from homology"/>
<dbReference type="Proteomes" id="UP000642748">
    <property type="component" value="Unassembled WGS sequence"/>
</dbReference>
<dbReference type="PANTHER" id="PTHR46696:SF6">
    <property type="entry name" value="P450, PUTATIVE (EUROFUNG)-RELATED"/>
    <property type="match status" value="1"/>
</dbReference>
<dbReference type="InterPro" id="IPR036396">
    <property type="entry name" value="Cyt_P450_sf"/>
</dbReference>
<dbReference type="EMBL" id="BONZ01000001">
    <property type="protein sequence ID" value="GIH11891.1"/>
    <property type="molecule type" value="Genomic_DNA"/>
</dbReference>
<dbReference type="InterPro" id="IPR002397">
    <property type="entry name" value="Cyt_P450_B"/>
</dbReference>
<evidence type="ECO:0000256" key="2">
    <source>
        <dbReference type="ARBA" id="ARBA00022617"/>
    </source>
</evidence>
<dbReference type="GO" id="GO:0005506">
    <property type="term" value="F:iron ion binding"/>
    <property type="evidence" value="ECO:0007669"/>
    <property type="project" value="InterPro"/>
</dbReference>
<dbReference type="RefSeq" id="WP_203915621.1">
    <property type="nucleotide sequence ID" value="NZ_BONZ01000001.1"/>
</dbReference>